<dbReference type="PANTHER" id="PTHR33164:SF89">
    <property type="entry name" value="MARR FAMILY REGULATORY PROTEIN"/>
    <property type="match status" value="1"/>
</dbReference>
<dbReference type="Proteomes" id="UP001357223">
    <property type="component" value="Chromosome"/>
</dbReference>
<dbReference type="InterPro" id="IPR036390">
    <property type="entry name" value="WH_DNA-bd_sf"/>
</dbReference>
<dbReference type="InterPro" id="IPR036388">
    <property type="entry name" value="WH-like_DNA-bd_sf"/>
</dbReference>
<dbReference type="PROSITE" id="PS50995">
    <property type="entry name" value="HTH_MARR_2"/>
    <property type="match status" value="1"/>
</dbReference>
<proteinExistence type="predicted"/>
<dbReference type="InterPro" id="IPR039422">
    <property type="entry name" value="MarR/SlyA-like"/>
</dbReference>
<name>A0ABZ2C9F6_9BACI</name>
<evidence type="ECO:0000313" key="3">
    <source>
        <dbReference type="EMBL" id="WVX79613.1"/>
    </source>
</evidence>
<feature type="domain" description="HTH marR-type" evidence="2">
    <location>
        <begin position="5"/>
        <end position="144"/>
    </location>
</feature>
<accession>A0ABZ2C9F6</accession>
<dbReference type="Pfam" id="PF01047">
    <property type="entry name" value="MarR"/>
    <property type="match status" value="1"/>
</dbReference>
<dbReference type="RefSeq" id="WP_338448546.1">
    <property type="nucleotide sequence ID" value="NZ_CP137640.1"/>
</dbReference>
<gene>
    <name evidence="3" type="ORF">R4Z09_20315</name>
</gene>
<keyword evidence="4" id="KW-1185">Reference proteome</keyword>
<dbReference type="Gene3D" id="1.10.10.10">
    <property type="entry name" value="Winged helix-like DNA-binding domain superfamily/Winged helix DNA-binding domain"/>
    <property type="match status" value="1"/>
</dbReference>
<dbReference type="InterPro" id="IPR000835">
    <property type="entry name" value="HTH_MarR-typ"/>
</dbReference>
<dbReference type="SMART" id="SM00347">
    <property type="entry name" value="HTH_MARR"/>
    <property type="match status" value="1"/>
</dbReference>
<organism evidence="3 4">
    <name type="scientific">Niallia oryzisoli</name>
    <dbReference type="NCBI Taxonomy" id="1737571"/>
    <lineage>
        <taxon>Bacteria</taxon>
        <taxon>Bacillati</taxon>
        <taxon>Bacillota</taxon>
        <taxon>Bacilli</taxon>
        <taxon>Bacillales</taxon>
        <taxon>Bacillaceae</taxon>
        <taxon>Niallia</taxon>
    </lineage>
</organism>
<keyword evidence="1" id="KW-0238">DNA-binding</keyword>
<protein>
    <submittedName>
        <fullName evidence="3">MarR family transcriptional regulator</fullName>
    </submittedName>
</protein>
<evidence type="ECO:0000313" key="4">
    <source>
        <dbReference type="Proteomes" id="UP001357223"/>
    </source>
</evidence>
<sequence>METNEQELLEEADMLFRKMVRKFVKERDKIKIEGVMLPSFVILEKIMKDGEQRLTDLAEELDFTSGAITALCDKLEKRGLAVRKRHKKDRRIVWLDITGDGRDFINRNYYLKMNSISVLFNGFSQEEMKEQINGYRRLITNIERFSTTINEIANENECKKKI</sequence>
<dbReference type="EMBL" id="CP137640">
    <property type="protein sequence ID" value="WVX79613.1"/>
    <property type="molecule type" value="Genomic_DNA"/>
</dbReference>
<evidence type="ECO:0000259" key="2">
    <source>
        <dbReference type="PROSITE" id="PS50995"/>
    </source>
</evidence>
<dbReference type="SUPFAM" id="SSF46785">
    <property type="entry name" value="Winged helix' DNA-binding domain"/>
    <property type="match status" value="1"/>
</dbReference>
<reference evidence="3 4" key="1">
    <citation type="submission" date="2023-10" db="EMBL/GenBank/DDBJ databases">
        <title>Niallia locisalis sp.nov. isolated from a salt pond sample.</title>
        <authorList>
            <person name="Li X.-J."/>
            <person name="Dong L."/>
        </authorList>
    </citation>
    <scope>NUCLEOTIDE SEQUENCE [LARGE SCALE GENOMIC DNA]</scope>
    <source>
        <strain evidence="3 4">DSM 29761</strain>
    </source>
</reference>
<dbReference type="PANTHER" id="PTHR33164">
    <property type="entry name" value="TRANSCRIPTIONAL REGULATOR, MARR FAMILY"/>
    <property type="match status" value="1"/>
</dbReference>
<evidence type="ECO:0000256" key="1">
    <source>
        <dbReference type="ARBA" id="ARBA00023125"/>
    </source>
</evidence>